<dbReference type="InterPro" id="IPR039537">
    <property type="entry name" value="Retrotran_Ty1/copia-like"/>
</dbReference>
<dbReference type="EMBL" id="BQNB010010890">
    <property type="protein sequence ID" value="GJS83294.1"/>
    <property type="molecule type" value="Genomic_DNA"/>
</dbReference>
<feature type="region of interest" description="Disordered" evidence="1">
    <location>
        <begin position="96"/>
        <end position="126"/>
    </location>
</feature>
<comment type="caution">
    <text evidence="3">The sequence shown here is derived from an EMBL/GenBank/DDBJ whole genome shotgun (WGS) entry which is preliminary data.</text>
</comment>
<dbReference type="PANTHER" id="PTHR42648:SF21">
    <property type="entry name" value="CYSTEINE-RICH RLK (RECEPTOR-LIKE PROTEIN KINASE) 8"/>
    <property type="match status" value="1"/>
</dbReference>
<keyword evidence="4" id="KW-1185">Reference proteome</keyword>
<dbReference type="Gene3D" id="3.30.420.10">
    <property type="entry name" value="Ribonuclease H-like superfamily/Ribonuclease H"/>
    <property type="match status" value="1"/>
</dbReference>
<evidence type="ECO:0000259" key="2">
    <source>
        <dbReference type="PROSITE" id="PS50994"/>
    </source>
</evidence>
<name>A0ABQ4YZM8_9ASTR</name>
<reference evidence="3" key="1">
    <citation type="journal article" date="2022" name="Int. J. Mol. Sci.">
        <title>Draft Genome of Tanacetum Coccineum: Genomic Comparison of Closely Related Tanacetum-Family Plants.</title>
        <authorList>
            <person name="Yamashiro T."/>
            <person name="Shiraishi A."/>
            <person name="Nakayama K."/>
            <person name="Satake H."/>
        </authorList>
    </citation>
    <scope>NUCLEOTIDE SEQUENCE</scope>
</reference>
<reference evidence="3" key="2">
    <citation type="submission" date="2022-01" db="EMBL/GenBank/DDBJ databases">
        <authorList>
            <person name="Yamashiro T."/>
            <person name="Shiraishi A."/>
            <person name="Satake H."/>
            <person name="Nakayama K."/>
        </authorList>
    </citation>
    <scope>NUCLEOTIDE SEQUENCE</scope>
</reference>
<evidence type="ECO:0000313" key="4">
    <source>
        <dbReference type="Proteomes" id="UP001151760"/>
    </source>
</evidence>
<proteinExistence type="predicted"/>
<dbReference type="InterPro" id="IPR012337">
    <property type="entry name" value="RNaseH-like_sf"/>
</dbReference>
<dbReference type="InterPro" id="IPR001584">
    <property type="entry name" value="Integrase_cat-core"/>
</dbReference>
<dbReference type="Pfam" id="PF00665">
    <property type="entry name" value="rve"/>
    <property type="match status" value="1"/>
</dbReference>
<evidence type="ECO:0000256" key="1">
    <source>
        <dbReference type="SAM" id="MobiDB-lite"/>
    </source>
</evidence>
<dbReference type="PANTHER" id="PTHR42648">
    <property type="entry name" value="TRANSPOSASE, PUTATIVE-RELATED"/>
    <property type="match status" value="1"/>
</dbReference>
<feature type="domain" description="Integrase catalytic" evidence="2">
    <location>
        <begin position="1"/>
        <end position="81"/>
    </location>
</feature>
<dbReference type="SUPFAM" id="SSF53098">
    <property type="entry name" value="Ribonuclease H-like"/>
    <property type="match status" value="1"/>
</dbReference>
<feature type="compositionally biased region" description="Low complexity" evidence="1">
    <location>
        <begin position="98"/>
        <end position="126"/>
    </location>
</feature>
<dbReference type="PROSITE" id="PS50994">
    <property type="entry name" value="INTEGRASE"/>
    <property type="match status" value="1"/>
</dbReference>
<protein>
    <submittedName>
        <fullName evidence="3">Uncharacterized mitochondrial protein-like protein</fullName>
    </submittedName>
</protein>
<organism evidence="3 4">
    <name type="scientific">Tanacetum coccineum</name>
    <dbReference type="NCBI Taxonomy" id="301880"/>
    <lineage>
        <taxon>Eukaryota</taxon>
        <taxon>Viridiplantae</taxon>
        <taxon>Streptophyta</taxon>
        <taxon>Embryophyta</taxon>
        <taxon>Tracheophyta</taxon>
        <taxon>Spermatophyta</taxon>
        <taxon>Magnoliopsida</taxon>
        <taxon>eudicotyledons</taxon>
        <taxon>Gunneridae</taxon>
        <taxon>Pentapetalae</taxon>
        <taxon>asterids</taxon>
        <taxon>campanulids</taxon>
        <taxon>Asterales</taxon>
        <taxon>Asteraceae</taxon>
        <taxon>Asteroideae</taxon>
        <taxon>Anthemideae</taxon>
        <taxon>Anthemidinae</taxon>
        <taxon>Tanacetum</taxon>
    </lineage>
</organism>
<evidence type="ECO:0000313" key="3">
    <source>
        <dbReference type="EMBL" id="GJS83294.1"/>
    </source>
</evidence>
<sequence>MDLYGPMRVASVNGKKYILVIVDDYSQFTWVKFLASKDEASDFIIKSLKIIQVRLNAAIRNIRTDNGTEFVNQTLRDYYEQRCALQFSCRKAPTLVESTSSPSSTTVDQDAPSPSTLQTTPQSQSPTIPLIAEEESHDLEVAHMSNNPYFGIPIPETVSKESSSSDVISTTTYKDALTRSCWIEAMQEELHQFERLEVWEHIIDVKTTFLNGIMREEVYVIQPDGFVDPYNPNHVIFTRSQVYPHIVQQWKRGQRYPPGQQISSQSPRGIFLNQSKYALESLKKYEMESFDLVDTSMVEKSKLDEDTQGKAVDPIHYHGMVGTLMYLTSSRPDLVYAFCMCARYQCMALSKSISTYKQLKEIFRYLRGTVNRGLWYSKDSAIALTAFTDAEHYTRVCQDNKKDIGTPGSMQLFGRTDLLPSSSKSQKKRCDIQTEVNI</sequence>
<gene>
    <name evidence="3" type="ORF">Tco_0749835</name>
</gene>
<dbReference type="InterPro" id="IPR036397">
    <property type="entry name" value="RNaseH_sf"/>
</dbReference>
<accession>A0ABQ4YZM8</accession>
<dbReference type="Proteomes" id="UP001151760">
    <property type="component" value="Unassembled WGS sequence"/>
</dbReference>